<accession>A0ABT0E5E5</accession>
<evidence type="ECO:0000313" key="3">
    <source>
        <dbReference type="EMBL" id="MCK0537053.1"/>
    </source>
</evidence>
<gene>
    <name evidence="3" type="ORF">MU846_04955</name>
</gene>
<proteinExistence type="predicted"/>
<evidence type="ECO:0000313" key="4">
    <source>
        <dbReference type="Proteomes" id="UP001165524"/>
    </source>
</evidence>
<sequence>MNSIHMKRACAVAMLPLLAALAGPVLAAGDTGETAEQAREREAREERVHAALVAADERIRSPEAREEIAERGFAIRLQVAQRNLGSHIEDPDAGYDQRSRRGIHQQEVEKGQGPAGNV</sequence>
<dbReference type="Proteomes" id="UP001165524">
    <property type="component" value="Unassembled WGS sequence"/>
</dbReference>
<comment type="caution">
    <text evidence="3">The sequence shown here is derived from an EMBL/GenBank/DDBJ whole genome shotgun (WGS) entry which is preliminary data.</text>
</comment>
<keyword evidence="2" id="KW-0732">Signal</keyword>
<protein>
    <recommendedName>
        <fullName evidence="5">DUF4148 domain-containing protein</fullName>
    </recommendedName>
</protein>
<reference evidence="3" key="1">
    <citation type="submission" date="2022-04" db="EMBL/GenBank/DDBJ databases">
        <title>Alcanivorax sp. CY1518 draft genome sequence.</title>
        <authorList>
            <person name="Zhao G."/>
            <person name="An M."/>
        </authorList>
    </citation>
    <scope>NUCLEOTIDE SEQUENCE</scope>
    <source>
        <strain evidence="3">CY1518</strain>
    </source>
</reference>
<feature type="compositionally biased region" description="Basic and acidic residues" evidence="1">
    <location>
        <begin position="87"/>
        <end position="110"/>
    </location>
</feature>
<evidence type="ECO:0000256" key="1">
    <source>
        <dbReference type="SAM" id="MobiDB-lite"/>
    </source>
</evidence>
<name>A0ABT0E5E5_9GAMM</name>
<keyword evidence="4" id="KW-1185">Reference proteome</keyword>
<dbReference type="EMBL" id="JALKII010000002">
    <property type="protein sequence ID" value="MCK0537053.1"/>
    <property type="molecule type" value="Genomic_DNA"/>
</dbReference>
<evidence type="ECO:0008006" key="5">
    <source>
        <dbReference type="Google" id="ProtNLM"/>
    </source>
</evidence>
<dbReference type="RefSeq" id="WP_246949277.1">
    <property type="nucleotide sequence ID" value="NZ_JALKII010000002.1"/>
</dbReference>
<evidence type="ECO:0000256" key="2">
    <source>
        <dbReference type="SAM" id="SignalP"/>
    </source>
</evidence>
<feature type="region of interest" description="Disordered" evidence="1">
    <location>
        <begin position="85"/>
        <end position="118"/>
    </location>
</feature>
<feature type="signal peptide" evidence="2">
    <location>
        <begin position="1"/>
        <end position="27"/>
    </location>
</feature>
<feature type="chain" id="PRO_5046702228" description="DUF4148 domain-containing protein" evidence="2">
    <location>
        <begin position="28"/>
        <end position="118"/>
    </location>
</feature>
<organism evidence="3 4">
    <name type="scientific">Alcanivorax quisquiliarum</name>
    <dbReference type="NCBI Taxonomy" id="2933565"/>
    <lineage>
        <taxon>Bacteria</taxon>
        <taxon>Pseudomonadati</taxon>
        <taxon>Pseudomonadota</taxon>
        <taxon>Gammaproteobacteria</taxon>
        <taxon>Oceanospirillales</taxon>
        <taxon>Alcanivoracaceae</taxon>
        <taxon>Alcanivorax</taxon>
    </lineage>
</organism>